<dbReference type="AlphaFoldDB" id="A0A4Q0MDX5"/>
<dbReference type="EMBL" id="RXOC01000002">
    <property type="protein sequence ID" value="RXF71610.1"/>
    <property type="molecule type" value="Genomic_DNA"/>
</dbReference>
<feature type="region of interest" description="Disordered" evidence="1">
    <location>
        <begin position="195"/>
        <end position="230"/>
    </location>
</feature>
<protein>
    <submittedName>
        <fullName evidence="2">Uncharacterized protein</fullName>
    </submittedName>
</protein>
<reference evidence="2 3" key="1">
    <citation type="submission" date="2018-12" db="EMBL/GenBank/DDBJ databases">
        <title>The Draft Genome Sequence of the Soil Bacterium Pedobacter tournemirensis R1.</title>
        <authorList>
            <person name="He J."/>
        </authorList>
    </citation>
    <scope>NUCLEOTIDE SEQUENCE [LARGE SCALE GENOMIC DNA]</scope>
    <source>
        <strain evidence="2 3">R1</strain>
    </source>
</reference>
<evidence type="ECO:0000256" key="1">
    <source>
        <dbReference type="SAM" id="MobiDB-lite"/>
    </source>
</evidence>
<dbReference type="Proteomes" id="UP000290848">
    <property type="component" value="Unassembled WGS sequence"/>
</dbReference>
<gene>
    <name evidence="2" type="ORF">EKH83_02680</name>
</gene>
<evidence type="ECO:0000313" key="2">
    <source>
        <dbReference type="EMBL" id="RXF71610.1"/>
    </source>
</evidence>
<proteinExistence type="predicted"/>
<organism evidence="2 3">
    <name type="scientific">Arcticibacter tournemirensis</name>
    <dbReference type="NCBI Taxonomy" id="699437"/>
    <lineage>
        <taxon>Bacteria</taxon>
        <taxon>Pseudomonadati</taxon>
        <taxon>Bacteroidota</taxon>
        <taxon>Sphingobacteriia</taxon>
        <taxon>Sphingobacteriales</taxon>
        <taxon>Sphingobacteriaceae</taxon>
        <taxon>Arcticibacter</taxon>
    </lineage>
</organism>
<evidence type="ECO:0000313" key="3">
    <source>
        <dbReference type="Proteomes" id="UP000290848"/>
    </source>
</evidence>
<feature type="compositionally biased region" description="Low complexity" evidence="1">
    <location>
        <begin position="219"/>
        <end position="228"/>
    </location>
</feature>
<sequence length="279" mass="30733">MKRAIIYYFMITATIVTISKQSVFAQSKPKPVDTVTLMNGNKIKGKVAGITDDAITFVHQGETLAFAVKKQEINKIKFASGRVETINEIKEQDKSGNQANKIPIQRNLVAVLPFTYIGQGGEKDEKLSKKVQSDCYNLLLKNASRFSIQDPMQTNALLARQGVNESNIESCTPGELAYILGAEYVVAGSVLVDHKGTTNSESGGSTTNSQRNKDGSKRTTFSSGSSTTREQYKTQVDLKVYVDDGRNISSESKTSLWEGEDAYKATLKYLVKRCPLYSK</sequence>
<comment type="caution">
    <text evidence="2">The sequence shown here is derived from an EMBL/GenBank/DDBJ whole genome shotgun (WGS) entry which is preliminary data.</text>
</comment>
<dbReference type="Gene3D" id="3.40.50.10610">
    <property type="entry name" value="ABC-type transport auxiliary lipoprotein component"/>
    <property type="match status" value="1"/>
</dbReference>
<name>A0A4Q0MDX5_9SPHI</name>
<feature type="compositionally biased region" description="Low complexity" evidence="1">
    <location>
        <begin position="197"/>
        <end position="209"/>
    </location>
</feature>
<accession>A0A4Q0MDX5</accession>